<protein>
    <recommendedName>
        <fullName evidence="3">Fungal N-terminal domain-containing protein</fullName>
    </recommendedName>
</protein>
<proteinExistence type="predicted"/>
<name>A0ABR4LID2_9EURO</name>
<dbReference type="Proteomes" id="UP001610432">
    <property type="component" value="Unassembled WGS sequence"/>
</dbReference>
<organism evidence="1 2">
    <name type="scientific">Aspergillus lucknowensis</name>
    <dbReference type="NCBI Taxonomy" id="176173"/>
    <lineage>
        <taxon>Eukaryota</taxon>
        <taxon>Fungi</taxon>
        <taxon>Dikarya</taxon>
        <taxon>Ascomycota</taxon>
        <taxon>Pezizomycotina</taxon>
        <taxon>Eurotiomycetes</taxon>
        <taxon>Eurotiomycetidae</taxon>
        <taxon>Eurotiales</taxon>
        <taxon>Aspergillaceae</taxon>
        <taxon>Aspergillus</taxon>
        <taxon>Aspergillus subgen. Nidulantes</taxon>
    </lineage>
</organism>
<sequence>MSASPPHFVFSTPIISYPGTKSSISGIEIGGLVLGAFPVLIHALEGYQKSLEVLRLLDTKHYQNEIHAILLEIEVQATIFRNTYLSLLHLFLDQSSIVKLLMDPGGLEQHSSTITSALRKHLGRQWETYSMLMERLRVCLPRCPQDSHRKVPSVLKPIRFGFTARHRDGLLHRIKEDNRSSRTLVEQKDSLRNLERFSDDRAPIQYYRDIQQKTAELESSVASQFTCISPQHTQNMGLYLRSCLSGSEP</sequence>
<reference evidence="1 2" key="1">
    <citation type="submission" date="2024-07" db="EMBL/GenBank/DDBJ databases">
        <title>Section-level genome sequencing and comparative genomics of Aspergillus sections Usti and Cavernicolus.</title>
        <authorList>
            <consortium name="Lawrence Berkeley National Laboratory"/>
            <person name="Nybo J.L."/>
            <person name="Vesth T.C."/>
            <person name="Theobald S."/>
            <person name="Frisvad J.C."/>
            <person name="Larsen T.O."/>
            <person name="Kjaerboelling I."/>
            <person name="Rothschild-Mancinelli K."/>
            <person name="Lyhne E.K."/>
            <person name="Kogle M.E."/>
            <person name="Barry K."/>
            <person name="Clum A."/>
            <person name="Na H."/>
            <person name="Ledsgaard L."/>
            <person name="Lin J."/>
            <person name="Lipzen A."/>
            <person name="Kuo A."/>
            <person name="Riley R."/>
            <person name="Mondo S."/>
            <person name="Labutti K."/>
            <person name="Haridas S."/>
            <person name="Pangalinan J."/>
            <person name="Salamov A.A."/>
            <person name="Simmons B.A."/>
            <person name="Magnuson J.K."/>
            <person name="Chen J."/>
            <person name="Drula E."/>
            <person name="Henrissat B."/>
            <person name="Wiebenga A."/>
            <person name="Lubbers R.J."/>
            <person name="Gomes A.C."/>
            <person name="Macurrencykelacurrency M.R."/>
            <person name="Stajich J."/>
            <person name="Grigoriev I.V."/>
            <person name="Mortensen U.H."/>
            <person name="De Vries R.P."/>
            <person name="Baker S.E."/>
            <person name="Andersen M.R."/>
        </authorList>
    </citation>
    <scope>NUCLEOTIDE SEQUENCE [LARGE SCALE GENOMIC DNA]</scope>
    <source>
        <strain evidence="1 2">CBS 449.75</strain>
    </source>
</reference>
<evidence type="ECO:0000313" key="1">
    <source>
        <dbReference type="EMBL" id="KAL2864306.1"/>
    </source>
</evidence>
<accession>A0ABR4LID2</accession>
<evidence type="ECO:0008006" key="3">
    <source>
        <dbReference type="Google" id="ProtNLM"/>
    </source>
</evidence>
<comment type="caution">
    <text evidence="1">The sequence shown here is derived from an EMBL/GenBank/DDBJ whole genome shotgun (WGS) entry which is preliminary data.</text>
</comment>
<dbReference type="PANTHER" id="PTHR35186:SF4">
    <property type="entry name" value="PRION-INHIBITION AND PROPAGATION HELO DOMAIN-CONTAINING PROTEIN"/>
    <property type="match status" value="1"/>
</dbReference>
<dbReference type="EMBL" id="JBFXLQ010000042">
    <property type="protein sequence ID" value="KAL2864306.1"/>
    <property type="molecule type" value="Genomic_DNA"/>
</dbReference>
<evidence type="ECO:0000313" key="2">
    <source>
        <dbReference type="Proteomes" id="UP001610432"/>
    </source>
</evidence>
<dbReference type="GeneID" id="98140894"/>
<dbReference type="RefSeq" id="XP_070883285.1">
    <property type="nucleotide sequence ID" value="XM_071025822.1"/>
</dbReference>
<gene>
    <name evidence="1" type="ORF">BJX67DRAFT_225694</name>
</gene>
<keyword evidence="2" id="KW-1185">Reference proteome</keyword>
<dbReference type="PANTHER" id="PTHR35186">
    <property type="entry name" value="ANK_REP_REGION DOMAIN-CONTAINING PROTEIN"/>
    <property type="match status" value="1"/>
</dbReference>